<evidence type="ECO:0000313" key="2">
    <source>
        <dbReference type="Proteomes" id="UP000237655"/>
    </source>
</evidence>
<dbReference type="EMBL" id="CP027665">
    <property type="protein sequence ID" value="AVO36611.1"/>
    <property type="molecule type" value="Genomic_DNA"/>
</dbReference>
<accession>A0A2S0MLH0</accession>
<dbReference type="AlphaFoldDB" id="A0A2S0MLH0"/>
<proteinExistence type="predicted"/>
<gene>
    <name evidence="1" type="ORF">C6Y53_02125</name>
</gene>
<reference evidence="2" key="1">
    <citation type="submission" date="2018-03" db="EMBL/GenBank/DDBJ databases">
        <title>Genomic analysis of the strain SH-1 isolated from shrimp intestine.</title>
        <authorList>
            <person name="Kim Y.-S."/>
            <person name="Kim S.-E."/>
            <person name="Kim K.-H."/>
        </authorList>
    </citation>
    <scope>NUCLEOTIDE SEQUENCE [LARGE SCALE GENOMIC DNA]</scope>
    <source>
        <strain evidence="2">SH-1</strain>
    </source>
</reference>
<organism evidence="1 2">
    <name type="scientific">Pukyongiella litopenaei</name>
    <dbReference type="NCBI Taxonomy" id="2605946"/>
    <lineage>
        <taxon>Bacteria</taxon>
        <taxon>Pseudomonadati</taxon>
        <taxon>Pseudomonadota</taxon>
        <taxon>Alphaproteobacteria</taxon>
        <taxon>Rhodobacterales</taxon>
        <taxon>Paracoccaceae</taxon>
        <taxon>Pukyongiella</taxon>
    </lineage>
</organism>
<name>A0A2S0MLH0_9RHOB</name>
<protein>
    <submittedName>
        <fullName evidence="1">Uncharacterized protein</fullName>
    </submittedName>
</protein>
<dbReference type="RefSeq" id="WP_106470926.1">
    <property type="nucleotide sequence ID" value="NZ_CP027665.1"/>
</dbReference>
<dbReference type="Proteomes" id="UP000237655">
    <property type="component" value="Chromosome"/>
</dbReference>
<dbReference type="KEGG" id="thas:C6Y53_02125"/>
<sequence length="73" mass="8082">MSDHREPYWFGHVLFELTVAPETGAQFALVAGEADEARHRRPLFTGFIHAGMAAQLRALADRVEEIEGCGRDG</sequence>
<evidence type="ECO:0000313" key="1">
    <source>
        <dbReference type="EMBL" id="AVO36611.1"/>
    </source>
</evidence>
<keyword evidence="2" id="KW-1185">Reference proteome</keyword>